<sequence length="118" mass="13611">MQSVRRQCPHDSPQKETNVPPKHYLLILQELSNEEKACEYIKSSDIIDQEHIEENYLSNCENDISDLQDIQDLSGDDSDANESNYFMKTIHKTKGLKGKKNPGSFGDSQVKKRKEKLR</sequence>
<proteinExistence type="predicted"/>
<organism evidence="2 3">
    <name type="scientific">Araneus ventricosus</name>
    <name type="common">Orbweaver spider</name>
    <name type="synonym">Epeira ventricosa</name>
    <dbReference type="NCBI Taxonomy" id="182803"/>
    <lineage>
        <taxon>Eukaryota</taxon>
        <taxon>Metazoa</taxon>
        <taxon>Ecdysozoa</taxon>
        <taxon>Arthropoda</taxon>
        <taxon>Chelicerata</taxon>
        <taxon>Arachnida</taxon>
        <taxon>Araneae</taxon>
        <taxon>Araneomorphae</taxon>
        <taxon>Entelegynae</taxon>
        <taxon>Araneoidea</taxon>
        <taxon>Araneidae</taxon>
        <taxon>Araneus</taxon>
    </lineage>
</organism>
<reference evidence="2 3" key="1">
    <citation type="journal article" date="2019" name="Sci. Rep.">
        <title>Orb-weaving spider Araneus ventricosus genome elucidates the spidroin gene catalogue.</title>
        <authorList>
            <person name="Kono N."/>
            <person name="Nakamura H."/>
            <person name="Ohtoshi R."/>
            <person name="Moran D.A.P."/>
            <person name="Shinohara A."/>
            <person name="Yoshida Y."/>
            <person name="Fujiwara M."/>
            <person name="Mori M."/>
            <person name="Tomita M."/>
            <person name="Arakawa K."/>
        </authorList>
    </citation>
    <scope>NUCLEOTIDE SEQUENCE [LARGE SCALE GENOMIC DNA]</scope>
</reference>
<evidence type="ECO:0000313" key="2">
    <source>
        <dbReference type="EMBL" id="GBM90737.1"/>
    </source>
</evidence>
<keyword evidence="3" id="KW-1185">Reference proteome</keyword>
<name>A0A4Y2JLD1_ARAVE</name>
<feature type="region of interest" description="Disordered" evidence="1">
    <location>
        <begin position="93"/>
        <end position="118"/>
    </location>
</feature>
<dbReference type="AlphaFoldDB" id="A0A4Y2JLD1"/>
<dbReference type="EMBL" id="BGPR01003647">
    <property type="protein sequence ID" value="GBM90737.1"/>
    <property type="molecule type" value="Genomic_DNA"/>
</dbReference>
<comment type="caution">
    <text evidence="2">The sequence shown here is derived from an EMBL/GenBank/DDBJ whole genome shotgun (WGS) entry which is preliminary data.</text>
</comment>
<protein>
    <submittedName>
        <fullName evidence="2">Uncharacterized protein</fullName>
    </submittedName>
</protein>
<evidence type="ECO:0000256" key="1">
    <source>
        <dbReference type="SAM" id="MobiDB-lite"/>
    </source>
</evidence>
<feature type="region of interest" description="Disordered" evidence="1">
    <location>
        <begin position="1"/>
        <end position="21"/>
    </location>
</feature>
<evidence type="ECO:0000313" key="3">
    <source>
        <dbReference type="Proteomes" id="UP000499080"/>
    </source>
</evidence>
<gene>
    <name evidence="2" type="ORF">AVEN_197244_1</name>
</gene>
<dbReference type="Proteomes" id="UP000499080">
    <property type="component" value="Unassembled WGS sequence"/>
</dbReference>
<accession>A0A4Y2JLD1</accession>